<dbReference type="Pfam" id="PF00392">
    <property type="entry name" value="GntR"/>
    <property type="match status" value="1"/>
</dbReference>
<dbReference type="PANTHER" id="PTHR44846:SF1">
    <property type="entry name" value="MANNOSYL-D-GLYCERATE TRANSPORT_METABOLISM SYSTEM REPRESSOR MNGR-RELATED"/>
    <property type="match status" value="1"/>
</dbReference>
<dbReference type="GO" id="GO:0045892">
    <property type="term" value="P:negative regulation of DNA-templated transcription"/>
    <property type="evidence" value="ECO:0007669"/>
    <property type="project" value="TreeGrafter"/>
</dbReference>
<keyword evidence="1" id="KW-0805">Transcription regulation</keyword>
<dbReference type="PROSITE" id="PS50949">
    <property type="entry name" value="HTH_GNTR"/>
    <property type="match status" value="1"/>
</dbReference>
<dbReference type="InterPro" id="IPR036388">
    <property type="entry name" value="WH-like_DNA-bd_sf"/>
</dbReference>
<dbReference type="InterPro" id="IPR000524">
    <property type="entry name" value="Tscrpt_reg_HTH_GntR"/>
</dbReference>
<dbReference type="PRINTS" id="PR00035">
    <property type="entry name" value="HTHGNTR"/>
</dbReference>
<dbReference type="InterPro" id="IPR036390">
    <property type="entry name" value="WH_DNA-bd_sf"/>
</dbReference>
<keyword evidence="6" id="KW-1185">Reference proteome</keyword>
<dbReference type="EMBL" id="BMPI01000064">
    <property type="protein sequence ID" value="GGM72155.1"/>
    <property type="molecule type" value="Genomic_DNA"/>
</dbReference>
<gene>
    <name evidence="5" type="ORF">GCM10007977_087370</name>
</gene>
<dbReference type="CDD" id="cd07377">
    <property type="entry name" value="WHTH_GntR"/>
    <property type="match status" value="1"/>
</dbReference>
<evidence type="ECO:0000256" key="1">
    <source>
        <dbReference type="ARBA" id="ARBA00023015"/>
    </source>
</evidence>
<dbReference type="Gene3D" id="3.40.1410.10">
    <property type="entry name" value="Chorismate lyase-like"/>
    <property type="match status" value="1"/>
</dbReference>
<evidence type="ECO:0000259" key="4">
    <source>
        <dbReference type="PROSITE" id="PS50949"/>
    </source>
</evidence>
<organism evidence="5 6">
    <name type="scientific">Dactylosporangium sucinum</name>
    <dbReference type="NCBI Taxonomy" id="1424081"/>
    <lineage>
        <taxon>Bacteria</taxon>
        <taxon>Bacillati</taxon>
        <taxon>Actinomycetota</taxon>
        <taxon>Actinomycetes</taxon>
        <taxon>Micromonosporales</taxon>
        <taxon>Micromonosporaceae</taxon>
        <taxon>Dactylosporangium</taxon>
    </lineage>
</organism>
<comment type="caution">
    <text evidence="5">The sequence shown here is derived from an EMBL/GenBank/DDBJ whole genome shotgun (WGS) entry which is preliminary data.</text>
</comment>
<dbReference type="SMART" id="SM00345">
    <property type="entry name" value="HTH_GNTR"/>
    <property type="match status" value="1"/>
</dbReference>
<dbReference type="Proteomes" id="UP000642070">
    <property type="component" value="Unassembled WGS sequence"/>
</dbReference>
<dbReference type="SUPFAM" id="SSF64288">
    <property type="entry name" value="Chorismate lyase-like"/>
    <property type="match status" value="1"/>
</dbReference>
<accession>A0A917X672</accession>
<keyword evidence="2" id="KW-0238">DNA-binding</keyword>
<proteinExistence type="predicted"/>
<sequence length="228" mass="25008">MPAVKYAQILAALQARIEHQDYEPGALLPSEAALMREFATSRNTVVRALRHLDRHGWVNPIRGRGRVVLGRPQSRLVALPRRLQVLLQPDRHGRRVGGAVVPAPPSIAPTLSCVPGTPLATGRHVLGDADEPFAMLAWYTPAPFTAAPDVPLLEQLERSRGVLSHRVLERLGARLPTDRERKLLSLPRTRSVVVALVTVLDTRNRPLLTVDAALCRDVPALTSTFDLA</sequence>
<dbReference type="GO" id="GO:0003677">
    <property type="term" value="F:DNA binding"/>
    <property type="evidence" value="ECO:0007669"/>
    <property type="project" value="UniProtKB-KW"/>
</dbReference>
<dbReference type="GO" id="GO:0003700">
    <property type="term" value="F:DNA-binding transcription factor activity"/>
    <property type="evidence" value="ECO:0007669"/>
    <property type="project" value="InterPro"/>
</dbReference>
<evidence type="ECO:0000256" key="2">
    <source>
        <dbReference type="ARBA" id="ARBA00023125"/>
    </source>
</evidence>
<protein>
    <recommendedName>
        <fullName evidence="4">HTH gntR-type domain-containing protein</fullName>
    </recommendedName>
</protein>
<evidence type="ECO:0000313" key="5">
    <source>
        <dbReference type="EMBL" id="GGM72155.1"/>
    </source>
</evidence>
<name>A0A917X672_9ACTN</name>
<dbReference type="Gene3D" id="1.10.10.10">
    <property type="entry name" value="Winged helix-like DNA-binding domain superfamily/Winged helix DNA-binding domain"/>
    <property type="match status" value="1"/>
</dbReference>
<reference evidence="5" key="1">
    <citation type="journal article" date="2014" name="Int. J. Syst. Evol. Microbiol.">
        <title>Complete genome sequence of Corynebacterium casei LMG S-19264T (=DSM 44701T), isolated from a smear-ripened cheese.</title>
        <authorList>
            <consortium name="US DOE Joint Genome Institute (JGI-PGF)"/>
            <person name="Walter F."/>
            <person name="Albersmeier A."/>
            <person name="Kalinowski J."/>
            <person name="Ruckert C."/>
        </authorList>
    </citation>
    <scope>NUCLEOTIDE SEQUENCE</scope>
    <source>
        <strain evidence="5">JCM 19831</strain>
    </source>
</reference>
<dbReference type="SUPFAM" id="SSF46785">
    <property type="entry name" value="Winged helix' DNA-binding domain"/>
    <property type="match status" value="1"/>
</dbReference>
<keyword evidence="3" id="KW-0804">Transcription</keyword>
<evidence type="ECO:0000313" key="6">
    <source>
        <dbReference type="Proteomes" id="UP000642070"/>
    </source>
</evidence>
<evidence type="ECO:0000256" key="3">
    <source>
        <dbReference type="ARBA" id="ARBA00023163"/>
    </source>
</evidence>
<dbReference type="PANTHER" id="PTHR44846">
    <property type="entry name" value="MANNOSYL-D-GLYCERATE TRANSPORT/METABOLISM SYSTEM REPRESSOR MNGR-RELATED"/>
    <property type="match status" value="1"/>
</dbReference>
<dbReference type="InterPro" id="IPR050679">
    <property type="entry name" value="Bact_HTH_transcr_reg"/>
</dbReference>
<feature type="domain" description="HTH gntR-type" evidence="4">
    <location>
        <begin position="3"/>
        <end position="71"/>
    </location>
</feature>
<reference evidence="5" key="2">
    <citation type="submission" date="2020-09" db="EMBL/GenBank/DDBJ databases">
        <authorList>
            <person name="Sun Q."/>
            <person name="Ohkuma M."/>
        </authorList>
    </citation>
    <scope>NUCLEOTIDE SEQUENCE</scope>
    <source>
        <strain evidence="5">JCM 19831</strain>
    </source>
</reference>
<dbReference type="InterPro" id="IPR028978">
    <property type="entry name" value="Chorismate_lyase_/UTRA_dom_sf"/>
</dbReference>
<dbReference type="AlphaFoldDB" id="A0A917X672"/>